<dbReference type="InterPro" id="IPR055290">
    <property type="entry name" value="At3g26010-like"/>
</dbReference>
<dbReference type="PANTHER" id="PTHR35546:SF25">
    <property type="entry name" value="F-BOX DOMAIN-CONTAINING PROTEIN"/>
    <property type="match status" value="1"/>
</dbReference>
<evidence type="ECO:0000259" key="1">
    <source>
        <dbReference type="Pfam" id="PF07734"/>
    </source>
</evidence>
<dbReference type="Pfam" id="PF07734">
    <property type="entry name" value="FBA_1"/>
    <property type="match status" value="1"/>
</dbReference>
<keyword evidence="3" id="KW-1185">Reference proteome</keyword>
<dbReference type="InterPro" id="IPR006527">
    <property type="entry name" value="F-box-assoc_dom_typ1"/>
</dbReference>
<sequence length="309" mass="36459">MGDSDDETTVANYELLSTTLPGQSNQIYKKWLMLSSSLSQYIEHGRNRDRHLVLRYWCSNAGSRISIIDGKSEKECKVRGLEPLVGARVKLGTSYYEYHLYLFGSKTWRRTTNPYFYSQPPECWYPGKQQFSCNPVITNGALHWYMIDILIFDVISEEFCFKPLPFRECYPEGTYCLDNLLVDGDRLCCGYMRYPEPVMDIWVLEDYSNWSWIRKHTVNLDWDTIKYPLKMGCLVVGPYILTHVRLVSIHRDELVLFWNNRGMFSYHLGDNTIEKINFRKWDKMDDYYFGRFYGGKCGFMAYTATTNDF</sequence>
<proteinExistence type="predicted"/>
<evidence type="ECO:0000313" key="2">
    <source>
        <dbReference type="EMBL" id="KAK6119187.1"/>
    </source>
</evidence>
<comment type="caution">
    <text evidence="2">The sequence shown here is derived from an EMBL/GenBank/DDBJ whole genome shotgun (WGS) entry which is preliminary data.</text>
</comment>
<dbReference type="EMBL" id="JABTTQ020003245">
    <property type="protein sequence ID" value="KAK6119187.1"/>
    <property type="molecule type" value="Genomic_DNA"/>
</dbReference>
<evidence type="ECO:0000313" key="3">
    <source>
        <dbReference type="Proteomes" id="UP001318860"/>
    </source>
</evidence>
<protein>
    <recommendedName>
        <fullName evidence="1">F-box associated beta-propeller type 1 domain-containing protein</fullName>
    </recommendedName>
</protein>
<dbReference type="Proteomes" id="UP001318860">
    <property type="component" value="Unassembled WGS sequence"/>
</dbReference>
<organism evidence="2 3">
    <name type="scientific">Rehmannia glutinosa</name>
    <name type="common">Chinese foxglove</name>
    <dbReference type="NCBI Taxonomy" id="99300"/>
    <lineage>
        <taxon>Eukaryota</taxon>
        <taxon>Viridiplantae</taxon>
        <taxon>Streptophyta</taxon>
        <taxon>Embryophyta</taxon>
        <taxon>Tracheophyta</taxon>
        <taxon>Spermatophyta</taxon>
        <taxon>Magnoliopsida</taxon>
        <taxon>eudicotyledons</taxon>
        <taxon>Gunneridae</taxon>
        <taxon>Pentapetalae</taxon>
        <taxon>asterids</taxon>
        <taxon>lamiids</taxon>
        <taxon>Lamiales</taxon>
        <taxon>Orobanchaceae</taxon>
        <taxon>Rehmannieae</taxon>
        <taxon>Rehmannia</taxon>
    </lineage>
</organism>
<reference evidence="2 3" key="1">
    <citation type="journal article" date="2021" name="Comput. Struct. Biotechnol. J.">
        <title>De novo genome assembly of the potent medicinal plant Rehmannia glutinosa using nanopore technology.</title>
        <authorList>
            <person name="Ma L."/>
            <person name="Dong C."/>
            <person name="Song C."/>
            <person name="Wang X."/>
            <person name="Zheng X."/>
            <person name="Niu Y."/>
            <person name="Chen S."/>
            <person name="Feng W."/>
        </authorList>
    </citation>
    <scope>NUCLEOTIDE SEQUENCE [LARGE SCALE GENOMIC DNA]</scope>
    <source>
        <strain evidence="2">DH-2019</strain>
    </source>
</reference>
<dbReference type="PANTHER" id="PTHR35546">
    <property type="entry name" value="F-BOX PROTEIN INTERACTION DOMAIN PROTEIN-RELATED"/>
    <property type="match status" value="1"/>
</dbReference>
<accession>A0ABR0UA76</accession>
<feature type="domain" description="F-box associated beta-propeller type 1" evidence="1">
    <location>
        <begin position="95"/>
        <end position="223"/>
    </location>
</feature>
<gene>
    <name evidence="2" type="ORF">DH2020_047061</name>
</gene>
<name>A0ABR0UA76_REHGL</name>